<dbReference type="Pfam" id="PF01237">
    <property type="entry name" value="Oxysterol_BP"/>
    <property type="match status" value="1"/>
</dbReference>
<protein>
    <recommendedName>
        <fullName evidence="7">Oxysterol-binding protein</fullName>
    </recommendedName>
</protein>
<keyword evidence="3" id="KW-0446">Lipid-binding</keyword>
<dbReference type="Gene3D" id="2.40.160.120">
    <property type="match status" value="1"/>
</dbReference>
<evidence type="ECO:0000256" key="2">
    <source>
        <dbReference type="ARBA" id="ARBA00023055"/>
    </source>
</evidence>
<feature type="region of interest" description="Disordered" evidence="8">
    <location>
        <begin position="202"/>
        <end position="276"/>
    </location>
</feature>
<dbReference type="GO" id="GO:0006869">
    <property type="term" value="P:lipid transport"/>
    <property type="evidence" value="ECO:0007669"/>
    <property type="project" value="UniProtKB-KW"/>
</dbReference>
<dbReference type="SMART" id="SM00233">
    <property type="entry name" value="PH"/>
    <property type="match status" value="1"/>
</dbReference>
<dbReference type="AlphaFoldDB" id="A0A2G8LQQ6"/>
<evidence type="ECO:0000313" key="10">
    <source>
        <dbReference type="EMBL" id="PIK62599.1"/>
    </source>
</evidence>
<dbReference type="STRING" id="307972.A0A2G8LQQ6"/>
<feature type="compositionally biased region" description="Low complexity" evidence="8">
    <location>
        <begin position="214"/>
        <end position="237"/>
    </location>
</feature>
<dbReference type="FunFam" id="2.30.29.30:FF:000089">
    <property type="entry name" value="Oxysterol-binding protein"/>
    <property type="match status" value="1"/>
</dbReference>
<evidence type="ECO:0000256" key="5">
    <source>
        <dbReference type="ARBA" id="ARBA00055284"/>
    </source>
</evidence>
<dbReference type="GO" id="GO:0016020">
    <property type="term" value="C:membrane"/>
    <property type="evidence" value="ECO:0007669"/>
    <property type="project" value="TreeGrafter"/>
</dbReference>
<keyword evidence="11" id="KW-1185">Reference proteome</keyword>
<dbReference type="SUPFAM" id="SSF50729">
    <property type="entry name" value="PH domain-like"/>
    <property type="match status" value="1"/>
</dbReference>
<feature type="domain" description="PH" evidence="9">
    <location>
        <begin position="8"/>
        <end position="105"/>
    </location>
</feature>
<reference evidence="10 11" key="1">
    <citation type="journal article" date="2017" name="PLoS Biol.">
        <title>The sea cucumber genome provides insights into morphological evolution and visceral regeneration.</title>
        <authorList>
            <person name="Zhang X."/>
            <person name="Sun L."/>
            <person name="Yuan J."/>
            <person name="Sun Y."/>
            <person name="Gao Y."/>
            <person name="Zhang L."/>
            <person name="Li S."/>
            <person name="Dai H."/>
            <person name="Hamel J.F."/>
            <person name="Liu C."/>
            <person name="Yu Y."/>
            <person name="Liu S."/>
            <person name="Lin W."/>
            <person name="Guo K."/>
            <person name="Jin S."/>
            <person name="Xu P."/>
            <person name="Storey K.B."/>
            <person name="Huan P."/>
            <person name="Zhang T."/>
            <person name="Zhou Y."/>
            <person name="Zhang J."/>
            <person name="Lin C."/>
            <person name="Li X."/>
            <person name="Xing L."/>
            <person name="Huo D."/>
            <person name="Sun M."/>
            <person name="Wang L."/>
            <person name="Mercier A."/>
            <person name="Li F."/>
            <person name="Yang H."/>
            <person name="Xiang J."/>
        </authorList>
    </citation>
    <scope>NUCLEOTIDE SEQUENCE [LARGE SCALE GENOMIC DNA]</scope>
    <source>
        <strain evidence="10">Shaxun</strain>
        <tissue evidence="10">Muscle</tissue>
    </source>
</reference>
<evidence type="ECO:0000256" key="7">
    <source>
        <dbReference type="RuleBase" id="RU003845"/>
    </source>
</evidence>
<comment type="similarity">
    <text evidence="6">Belongs to the OSBP family.</text>
</comment>
<sequence length="733" mass="83451">MSSVSATALGLEGPLCKWTNVVKGWQYRWFVLDQTTGLLSYYTSKEKMKRGSRRGCVRLKGAVIGIDGEDDSTFTITVDQKTFHFQSQSSEERGKWIEYLEDTIMRHKGKMSEARRASSEKGVDKKVLEADAYLQILIEQVKALEQKMEGEEGDNIRETLDSMRNNAKAVIESIKQGIVMLQIAKLVPFRSFVKNTVSPVNGLMSKDEREDSSPVDVPSSSKAAHASHMSSNSSLDSIEANTSPQRNNLAKRESMPARSYSSSEDEFEDAVESLVTNDRTTNSRTLAKQNVYADDSEEDALDCESHGSVITHLLSQVRLGMDLTKVVLPTFILEKRSLLEMYADFFAHPELFSTISDIPDARDRMLQVVKWYLSSFHAGRKSTVAKKPYNPLLGEEFYCVWDVEENRNPNKPIENLEQVTDGPVPWGNEEQVVFVAEQVSHHPPISAFYAECADKLMEFNAHIWTKSKFLGLSIGVEMVGQACVSDLKHEEEYIATFPNGYGRSILTVPWFELGGKCNISCAKTGYSANVTFHTKPFYGGKLHRISVEVFHITDKKPFVTIEGEWNAEMNAKWADGRTEVFIDTQTMNINKKKIKPIEQQREYESRRLWNGVTVNLKAKNIEKATECKRFLEERQRREAKERKESGAKYQTKFFQEDGECWVYQNPLQKRLEEQTKLFSAQQTDNENTPSTPINRTAVQQRPRRPVPRGSLPSRTISTPLCRRRTYRLLLQGI</sequence>
<dbReference type="Gene3D" id="2.30.29.30">
    <property type="entry name" value="Pleckstrin-homology domain (PH domain)/Phosphotyrosine-binding domain (PTB)"/>
    <property type="match status" value="1"/>
</dbReference>
<dbReference type="PANTHER" id="PTHR10972">
    <property type="entry name" value="OXYSTEROL-BINDING PROTEIN-RELATED"/>
    <property type="match status" value="1"/>
</dbReference>
<dbReference type="InterPro" id="IPR001849">
    <property type="entry name" value="PH_domain"/>
</dbReference>
<dbReference type="InterPro" id="IPR000648">
    <property type="entry name" value="Oxysterol-bd"/>
</dbReference>
<feature type="region of interest" description="Disordered" evidence="8">
    <location>
        <begin position="680"/>
        <end position="716"/>
    </location>
</feature>
<dbReference type="Proteomes" id="UP000230750">
    <property type="component" value="Unassembled WGS sequence"/>
</dbReference>
<keyword evidence="2 7" id="KW-0445">Lipid transport</keyword>
<dbReference type="FunFam" id="2.40.160.120:FF:000002">
    <property type="entry name" value="Oxysterol-binding protein"/>
    <property type="match status" value="1"/>
</dbReference>
<evidence type="ECO:0000256" key="6">
    <source>
        <dbReference type="RuleBase" id="RU003844"/>
    </source>
</evidence>
<dbReference type="GO" id="GO:0005829">
    <property type="term" value="C:cytosol"/>
    <property type="evidence" value="ECO:0007669"/>
    <property type="project" value="TreeGrafter"/>
</dbReference>
<evidence type="ECO:0000256" key="1">
    <source>
        <dbReference type="ARBA" id="ARBA00022448"/>
    </source>
</evidence>
<feature type="compositionally biased region" description="Polar residues" evidence="8">
    <location>
        <begin position="680"/>
        <end position="697"/>
    </location>
</feature>
<comment type="catalytic activity">
    <reaction evidence="4">
        <text>a 1,2-diacyl-sn-glycero-3-phospho-(1D-myo-inositol 4-phosphate)(out) + a 1,2-diacyl-sn-glycero-3-phospho-L-serine(in) = a 1,2-diacyl-sn-glycero-3-phospho-(1D-myo-inositol 4-phosphate)(in) + a 1,2-diacyl-sn-glycero-3-phospho-L-serine(out)</text>
        <dbReference type="Rhea" id="RHEA:81667"/>
        <dbReference type="ChEBI" id="CHEBI:57262"/>
        <dbReference type="ChEBI" id="CHEBI:58178"/>
    </reaction>
</comment>
<gene>
    <name evidence="10" type="ORF">BSL78_00495</name>
</gene>
<evidence type="ECO:0000259" key="9">
    <source>
        <dbReference type="PROSITE" id="PS50003"/>
    </source>
</evidence>
<dbReference type="PANTHER" id="PTHR10972:SF200">
    <property type="entry name" value="OXYSTEROL-BINDING PROTEIN-RELATED PROTEIN 9"/>
    <property type="match status" value="1"/>
</dbReference>
<evidence type="ECO:0000256" key="3">
    <source>
        <dbReference type="ARBA" id="ARBA00023121"/>
    </source>
</evidence>
<dbReference type="PROSITE" id="PS50003">
    <property type="entry name" value="PH_DOMAIN"/>
    <property type="match status" value="1"/>
</dbReference>
<dbReference type="CDD" id="cd13290">
    <property type="entry name" value="PH_ORP9"/>
    <property type="match status" value="1"/>
</dbReference>
<organism evidence="10 11">
    <name type="scientific">Stichopus japonicus</name>
    <name type="common">Sea cucumber</name>
    <dbReference type="NCBI Taxonomy" id="307972"/>
    <lineage>
        <taxon>Eukaryota</taxon>
        <taxon>Metazoa</taxon>
        <taxon>Echinodermata</taxon>
        <taxon>Eleutherozoa</taxon>
        <taxon>Echinozoa</taxon>
        <taxon>Holothuroidea</taxon>
        <taxon>Aspidochirotacea</taxon>
        <taxon>Aspidochirotida</taxon>
        <taxon>Stichopodidae</taxon>
        <taxon>Apostichopus</taxon>
    </lineage>
</organism>
<dbReference type="InterPro" id="IPR037239">
    <property type="entry name" value="OSBP_sf"/>
</dbReference>
<dbReference type="Pfam" id="PF00169">
    <property type="entry name" value="PH"/>
    <property type="match status" value="1"/>
</dbReference>
<evidence type="ECO:0000256" key="4">
    <source>
        <dbReference type="ARBA" id="ARBA00050284"/>
    </source>
</evidence>
<dbReference type="Gene3D" id="6.10.140.1150">
    <property type="match status" value="1"/>
</dbReference>
<comment type="function">
    <text evidence="5">Interacts with OSBPL11 to function as lipid transfer proteins. Together they form a heterodimer that localizes at the ER-trans-Golgi membrane contact sites, and exchanges phosphatidylserine (1,2-diacyl-sn-glycero-3-phospho-L-serine, PS) for phosphatidylinositol-4-phosphate (1,2-diacyl-sn-glycero-3-phospho-(1D-myo-inositol 4-phosphate), PI(4)P) between the two organelles, a step that is critical for sphingomyelin synthesis in the Golgi complex.</text>
</comment>
<dbReference type="GO" id="GO:0032934">
    <property type="term" value="F:sterol binding"/>
    <property type="evidence" value="ECO:0007669"/>
    <property type="project" value="TreeGrafter"/>
</dbReference>
<keyword evidence="1 7" id="KW-0813">Transport</keyword>
<evidence type="ECO:0000256" key="8">
    <source>
        <dbReference type="SAM" id="MobiDB-lite"/>
    </source>
</evidence>
<name>A0A2G8LQQ6_STIJA</name>
<accession>A0A2G8LQQ6</accession>
<dbReference type="EMBL" id="MRZV01000009">
    <property type="protein sequence ID" value="PIK62599.1"/>
    <property type="molecule type" value="Genomic_DNA"/>
</dbReference>
<dbReference type="OrthoDB" id="14833at2759"/>
<proteinExistence type="inferred from homology"/>
<comment type="caution">
    <text evidence="10">The sequence shown here is derived from an EMBL/GenBank/DDBJ whole genome shotgun (WGS) entry which is preliminary data.</text>
</comment>
<dbReference type="SUPFAM" id="SSF144000">
    <property type="entry name" value="Oxysterol-binding protein-like"/>
    <property type="match status" value="1"/>
</dbReference>
<dbReference type="Gene3D" id="1.10.287.2720">
    <property type="match status" value="1"/>
</dbReference>
<dbReference type="InterPro" id="IPR018494">
    <property type="entry name" value="Oxysterol-bd_CS"/>
</dbReference>
<evidence type="ECO:0000313" key="11">
    <source>
        <dbReference type="Proteomes" id="UP000230750"/>
    </source>
</evidence>
<feature type="compositionally biased region" description="Polar residues" evidence="8">
    <location>
        <begin position="239"/>
        <end position="248"/>
    </location>
</feature>
<dbReference type="GO" id="GO:0005794">
    <property type="term" value="C:Golgi apparatus"/>
    <property type="evidence" value="ECO:0007669"/>
    <property type="project" value="TreeGrafter"/>
</dbReference>
<dbReference type="PROSITE" id="PS01013">
    <property type="entry name" value="OSBP"/>
    <property type="match status" value="1"/>
</dbReference>
<dbReference type="FunFam" id="1.10.287.2720:FF:000001">
    <property type="entry name" value="Oxysterol-binding OBPalpha"/>
    <property type="match status" value="1"/>
</dbReference>
<dbReference type="InterPro" id="IPR011993">
    <property type="entry name" value="PH-like_dom_sf"/>
</dbReference>